<reference evidence="2 3" key="1">
    <citation type="journal article" date="2015" name="PLoS Pathog.">
        <title>Leptomonas seymouri: Adaptations to the Dixenous Life Cycle Analyzed by Genome Sequencing, Transcriptome Profiling and Co-infection with Leishmania donovani.</title>
        <authorList>
            <person name="Kraeva N."/>
            <person name="Butenko A."/>
            <person name="Hlavacova J."/>
            <person name="Kostygov A."/>
            <person name="Myskova J."/>
            <person name="Grybchuk D."/>
            <person name="Lestinova T."/>
            <person name="Votypka J."/>
            <person name="Volf P."/>
            <person name="Opperdoes F."/>
            <person name="Flegontov P."/>
            <person name="Lukes J."/>
            <person name="Yurchenko V."/>
        </authorList>
    </citation>
    <scope>NUCLEOTIDE SEQUENCE [LARGE SCALE GENOMIC DNA]</scope>
    <source>
        <strain evidence="2 3">ATCC 30220</strain>
    </source>
</reference>
<feature type="compositionally biased region" description="Low complexity" evidence="1">
    <location>
        <begin position="247"/>
        <end position="272"/>
    </location>
</feature>
<dbReference type="OrthoDB" id="270858at2759"/>
<dbReference type="InterPro" id="IPR000120">
    <property type="entry name" value="Amidase"/>
</dbReference>
<evidence type="ECO:0008006" key="4">
    <source>
        <dbReference type="Google" id="ProtNLM"/>
    </source>
</evidence>
<dbReference type="PANTHER" id="PTHR11895">
    <property type="entry name" value="TRANSAMIDASE"/>
    <property type="match status" value="1"/>
</dbReference>
<dbReference type="EMBL" id="LJSK01000163">
    <property type="protein sequence ID" value="KPI85826.1"/>
    <property type="molecule type" value="Genomic_DNA"/>
</dbReference>
<gene>
    <name evidence="2" type="ORF">ABL78_5107</name>
</gene>
<evidence type="ECO:0000313" key="3">
    <source>
        <dbReference type="Proteomes" id="UP000038009"/>
    </source>
</evidence>
<feature type="region of interest" description="Disordered" evidence="1">
    <location>
        <begin position="247"/>
        <end position="306"/>
    </location>
</feature>
<dbReference type="VEuPathDB" id="TriTrypDB:Lsey_0163_0020"/>
<accession>A0A0N0P4Y2</accession>
<protein>
    <recommendedName>
        <fullName evidence="4">Amidase domain-containing protein</fullName>
    </recommendedName>
</protein>
<name>A0A0N0P4Y2_LEPSE</name>
<dbReference type="InterPro" id="IPR036928">
    <property type="entry name" value="AS_sf"/>
</dbReference>
<dbReference type="OMA" id="GYPAEWI"/>
<organism evidence="2 3">
    <name type="scientific">Leptomonas seymouri</name>
    <dbReference type="NCBI Taxonomy" id="5684"/>
    <lineage>
        <taxon>Eukaryota</taxon>
        <taxon>Discoba</taxon>
        <taxon>Euglenozoa</taxon>
        <taxon>Kinetoplastea</taxon>
        <taxon>Metakinetoplastina</taxon>
        <taxon>Trypanosomatida</taxon>
        <taxon>Trypanosomatidae</taxon>
        <taxon>Leishmaniinae</taxon>
        <taxon>Leptomonas</taxon>
    </lineage>
</organism>
<dbReference type="AlphaFoldDB" id="A0A0N0P4Y2"/>
<dbReference type="PANTHER" id="PTHR11895:SF67">
    <property type="entry name" value="AMIDASE DOMAIN-CONTAINING PROTEIN"/>
    <property type="match status" value="1"/>
</dbReference>
<comment type="caution">
    <text evidence="2">The sequence shown here is derived from an EMBL/GenBank/DDBJ whole genome shotgun (WGS) entry which is preliminary data.</text>
</comment>
<feature type="region of interest" description="Disordered" evidence="1">
    <location>
        <begin position="699"/>
        <end position="730"/>
    </location>
</feature>
<dbReference type="Gene3D" id="3.90.1300.10">
    <property type="entry name" value="Amidase signature (AS) domain"/>
    <property type="match status" value="2"/>
</dbReference>
<dbReference type="GO" id="GO:0003824">
    <property type="term" value="F:catalytic activity"/>
    <property type="evidence" value="ECO:0007669"/>
    <property type="project" value="InterPro"/>
</dbReference>
<sequence>MSFMSSPAGLHVSRNSTRRMVRQLHHHIAEQRQTVMECRNKAESMSAAAIAHVENPPPFCFVEVASEKDIKQNFVPDGPLSGIAVAVSDALDVQEFHTRSGLETPIFHHVARKEFPLISWLRRQGAQFVGKMSCRTPFALSEGTVFGPTKPSSLAVWDYACHYAISCSLDGPSSIVCAAHHDIVGFKPTAQTFGTFTERFELAMPSMTLGLSARRVDDLMYLWQVYTASIDPVAYFEQTAARRGGSAAYGVSTTATTTSDSSGAADDSSSAGHAEPSMDVFDTVETKRTGEGSGGCHLSPGAHAAATAEAATDATHQRSRPALSIANWWGGRTVLETSKHPDDTPVYARPDILDHNPYNYTVKDRRGHIADIDVGWRDYNAEAAMADDFGQPTRPGFFRRLFTGARTFDSPQVELAVGYPAEWIDAYCKGKYSSAVEFHQRITDAVYMHSALHYNQKLEIVPLAFDFTMEEVLEATTIISRYELAKAFERLFRPASMEPTPEEAAAAAAVLAKEAAAAAAAAAADEMATEHDAGDPIELRVLSGVSPVALDAERAASPNRPNTFSGYTGVLEELPEGIVKAIHAGQKLSNSDYNRALRVRDDVVRATEEQFMDVDCFLTPLLSDPYESGDLRSVRLTLPFHLAGNPILSVQVDPETPVALVGELGRDAALMEDAFCFLQFVRGASPRWWRQKVFGEGTTSSIASSKNTSPVIAQQHSNSKTTPSALLSIE</sequence>
<dbReference type="Proteomes" id="UP000038009">
    <property type="component" value="Unassembled WGS sequence"/>
</dbReference>
<evidence type="ECO:0000256" key="1">
    <source>
        <dbReference type="SAM" id="MobiDB-lite"/>
    </source>
</evidence>
<evidence type="ECO:0000313" key="2">
    <source>
        <dbReference type="EMBL" id="KPI85826.1"/>
    </source>
</evidence>
<keyword evidence="3" id="KW-1185">Reference proteome</keyword>
<proteinExistence type="predicted"/>
<dbReference type="SUPFAM" id="SSF75304">
    <property type="entry name" value="Amidase signature (AS) enzymes"/>
    <property type="match status" value="2"/>
</dbReference>